<gene>
    <name evidence="4" type="ORF">P0M35_13730</name>
</gene>
<dbReference type="AlphaFoldDB" id="A0AAE3TFA9"/>
<reference evidence="4" key="1">
    <citation type="submission" date="2023-03" db="EMBL/GenBank/DDBJ databases">
        <title>Stygiobacter electus gen. nov., sp. nov., facultatively anaerobic thermotolerant bacterium of the class Ignavibacteria from a well of Yessentuki mineral water deposit.</title>
        <authorList>
            <person name="Podosokorskaya O.A."/>
            <person name="Elcheninov A.G."/>
            <person name="Petrova N.F."/>
            <person name="Zavarzina D.G."/>
            <person name="Kublanov I.V."/>
            <person name="Merkel A.Y."/>
        </authorList>
    </citation>
    <scope>NUCLEOTIDE SEQUENCE</scope>
    <source>
        <strain evidence="4">09-Me</strain>
    </source>
</reference>
<protein>
    <recommendedName>
        <fullName evidence="2">asparagine synthase (glutamine-hydrolyzing)</fullName>
        <ecNumber evidence="2">6.3.5.4</ecNumber>
    </recommendedName>
</protein>
<dbReference type="SUPFAM" id="SSF52402">
    <property type="entry name" value="Adenine nucleotide alpha hydrolases-like"/>
    <property type="match status" value="1"/>
</dbReference>
<dbReference type="EC" id="6.3.5.4" evidence="2"/>
<evidence type="ECO:0000256" key="2">
    <source>
        <dbReference type="ARBA" id="ARBA00012737"/>
    </source>
</evidence>
<sequence>MSWIFGAINANDCLKKLNESTKNNITYSTNELPISVYVGGNLHTCFFDNNISTKKGWAVVGLGIIENSSGYKLLDKADWEIILEKDSFNTKDIYGHYVILRWNENNLNIYTDVLGLRDIYISKFHNKIFFSTRIDWLAKFIDTTIDFKVFGSRWMLFNQISPESVLTNTLRIAGGSSLNIDIKKLEWKQSKNEFIPLNPKEHSYISVKEFSERLNGIIRVSFNNNSNLSLSLSGGMDSRVLLSFLVKDGRNNLWDTHTFGNINHPDSIISDKIAQQLNITHQKIDREIPSVNDCINELTEYCSQTIVNNSASSILQLNNYQLLRNWGNKTIIDGGFGEIWRREFFNRLYLKGKSSLLRRDYENVLPQLKLHRADIFTDEINNSMYKGCKEQLENIMEVLPNIEEFGIENWLDLFAIKTRLLNYYGHEQTRLDSIIKSYMPFIQLPLLNYLFITPIKLRKNGKLFRELIHNNSNHLSKLWLAKGSTSHPFALTTIQSRLWNSLSKKLNVNQYHDNTSVMFLKYLKEFINDTLQSKNAQESGFYNYKKIEIILDYFNTNSNTKIYELDWLLSFEVFRKVKFDK</sequence>
<comment type="pathway">
    <text evidence="1">Amino-acid biosynthesis; L-asparagine biosynthesis; L-asparagine from L-aspartate (L-Gln route): step 1/1.</text>
</comment>
<comment type="caution">
    <text evidence="4">The sequence shown here is derived from an EMBL/GenBank/DDBJ whole genome shotgun (WGS) entry which is preliminary data.</text>
</comment>
<dbReference type="RefSeq" id="WP_321536990.1">
    <property type="nucleotide sequence ID" value="NZ_JARGDL010000031.1"/>
</dbReference>
<dbReference type="PANTHER" id="PTHR43284:SF1">
    <property type="entry name" value="ASPARAGINE SYNTHETASE"/>
    <property type="match status" value="1"/>
</dbReference>
<dbReference type="Gene3D" id="3.40.50.620">
    <property type="entry name" value="HUPs"/>
    <property type="match status" value="1"/>
</dbReference>
<evidence type="ECO:0000313" key="5">
    <source>
        <dbReference type="Proteomes" id="UP001221302"/>
    </source>
</evidence>
<dbReference type="InterPro" id="IPR029055">
    <property type="entry name" value="Ntn_hydrolases_N"/>
</dbReference>
<proteinExistence type="predicted"/>
<name>A0AAE3TFA9_9BACT</name>
<dbReference type="PANTHER" id="PTHR43284">
    <property type="entry name" value="ASPARAGINE SYNTHETASE (GLUTAMINE-HYDROLYZING)"/>
    <property type="match status" value="1"/>
</dbReference>
<dbReference type="GO" id="GO:0004066">
    <property type="term" value="F:asparagine synthase (glutamine-hydrolyzing) activity"/>
    <property type="evidence" value="ECO:0007669"/>
    <property type="project" value="UniProtKB-EC"/>
</dbReference>
<dbReference type="InterPro" id="IPR014729">
    <property type="entry name" value="Rossmann-like_a/b/a_fold"/>
</dbReference>
<dbReference type="SUPFAM" id="SSF56235">
    <property type="entry name" value="N-terminal nucleophile aminohydrolases (Ntn hydrolases)"/>
    <property type="match status" value="1"/>
</dbReference>
<dbReference type="EMBL" id="JARGDL010000031">
    <property type="protein sequence ID" value="MDF1613218.1"/>
    <property type="molecule type" value="Genomic_DNA"/>
</dbReference>
<organism evidence="4 5">
    <name type="scientific">Stygiobacter electus</name>
    <dbReference type="NCBI Taxonomy" id="3032292"/>
    <lineage>
        <taxon>Bacteria</taxon>
        <taxon>Pseudomonadati</taxon>
        <taxon>Ignavibacteriota</taxon>
        <taxon>Ignavibacteria</taxon>
        <taxon>Ignavibacteriales</taxon>
        <taxon>Melioribacteraceae</taxon>
        <taxon>Stygiobacter</taxon>
    </lineage>
</organism>
<keyword evidence="5" id="KW-1185">Reference proteome</keyword>
<comment type="catalytic activity">
    <reaction evidence="3">
        <text>L-aspartate + L-glutamine + ATP + H2O = L-asparagine + L-glutamate + AMP + diphosphate + H(+)</text>
        <dbReference type="Rhea" id="RHEA:12228"/>
        <dbReference type="ChEBI" id="CHEBI:15377"/>
        <dbReference type="ChEBI" id="CHEBI:15378"/>
        <dbReference type="ChEBI" id="CHEBI:29985"/>
        <dbReference type="ChEBI" id="CHEBI:29991"/>
        <dbReference type="ChEBI" id="CHEBI:30616"/>
        <dbReference type="ChEBI" id="CHEBI:33019"/>
        <dbReference type="ChEBI" id="CHEBI:58048"/>
        <dbReference type="ChEBI" id="CHEBI:58359"/>
        <dbReference type="ChEBI" id="CHEBI:456215"/>
        <dbReference type="EC" id="6.3.5.4"/>
    </reaction>
</comment>
<evidence type="ECO:0000256" key="1">
    <source>
        <dbReference type="ARBA" id="ARBA00005187"/>
    </source>
</evidence>
<dbReference type="Proteomes" id="UP001221302">
    <property type="component" value="Unassembled WGS sequence"/>
</dbReference>
<accession>A0AAE3TFA9</accession>
<evidence type="ECO:0000313" key="4">
    <source>
        <dbReference type="EMBL" id="MDF1613218.1"/>
    </source>
</evidence>
<dbReference type="InterPro" id="IPR051786">
    <property type="entry name" value="ASN_synthetase/amidase"/>
</dbReference>
<evidence type="ECO:0000256" key="3">
    <source>
        <dbReference type="ARBA" id="ARBA00048741"/>
    </source>
</evidence>